<name>A0A8J1TT50_OWEFU</name>
<evidence type="ECO:0000256" key="6">
    <source>
        <dbReference type="SAM" id="MobiDB-lite"/>
    </source>
</evidence>
<evidence type="ECO:0000256" key="1">
    <source>
        <dbReference type="ARBA" id="ARBA00004123"/>
    </source>
</evidence>
<dbReference type="GO" id="GO:0036503">
    <property type="term" value="P:ERAD pathway"/>
    <property type="evidence" value="ECO:0007669"/>
    <property type="project" value="InterPro"/>
</dbReference>
<evidence type="ECO:0000256" key="5">
    <source>
        <dbReference type="ARBA" id="ARBA00023242"/>
    </source>
</evidence>
<dbReference type="GO" id="GO:0000209">
    <property type="term" value="P:protein polyubiquitination"/>
    <property type="evidence" value="ECO:0007669"/>
    <property type="project" value="TreeGrafter"/>
</dbReference>
<feature type="chain" id="PRO_5043972230" description="UBC core domain-containing protein" evidence="7">
    <location>
        <begin position="26"/>
        <end position="1486"/>
    </location>
</feature>
<feature type="signal peptide" evidence="7">
    <location>
        <begin position="1"/>
        <end position="25"/>
    </location>
</feature>
<dbReference type="OrthoDB" id="1926878at2759"/>
<gene>
    <name evidence="9" type="ORF">OFUS_LOCUS15368</name>
</gene>
<dbReference type="InterPro" id="IPR016135">
    <property type="entry name" value="UBQ-conjugating_enzyme/RWD"/>
</dbReference>
<dbReference type="GO" id="GO:0005634">
    <property type="term" value="C:nucleus"/>
    <property type="evidence" value="ECO:0007669"/>
    <property type="project" value="UniProtKB-SubCell"/>
</dbReference>
<keyword evidence="3" id="KW-0808">Transferase</keyword>
<keyword evidence="4" id="KW-0833">Ubl conjugation pathway</keyword>
<dbReference type="GO" id="GO:0034450">
    <property type="term" value="F:ubiquitin-ubiquitin ligase activity"/>
    <property type="evidence" value="ECO:0007669"/>
    <property type="project" value="InterPro"/>
</dbReference>
<dbReference type="Proteomes" id="UP000749559">
    <property type="component" value="Unassembled WGS sequence"/>
</dbReference>
<dbReference type="GO" id="GO:0006511">
    <property type="term" value="P:ubiquitin-dependent protein catabolic process"/>
    <property type="evidence" value="ECO:0007669"/>
    <property type="project" value="InterPro"/>
</dbReference>
<comment type="pathway">
    <text evidence="2">Protein modification; protein ubiquitination.</text>
</comment>
<keyword evidence="5" id="KW-0539">Nucleus</keyword>
<organism evidence="9 10">
    <name type="scientific">Owenia fusiformis</name>
    <name type="common">Polychaete worm</name>
    <dbReference type="NCBI Taxonomy" id="6347"/>
    <lineage>
        <taxon>Eukaryota</taxon>
        <taxon>Metazoa</taxon>
        <taxon>Spiralia</taxon>
        <taxon>Lophotrochozoa</taxon>
        <taxon>Annelida</taxon>
        <taxon>Polychaeta</taxon>
        <taxon>Sedentaria</taxon>
        <taxon>Canalipalpata</taxon>
        <taxon>Sabellida</taxon>
        <taxon>Oweniida</taxon>
        <taxon>Oweniidae</taxon>
        <taxon>Owenia</taxon>
    </lineage>
</organism>
<evidence type="ECO:0000256" key="3">
    <source>
        <dbReference type="ARBA" id="ARBA00022679"/>
    </source>
</evidence>
<feature type="compositionally biased region" description="Polar residues" evidence="6">
    <location>
        <begin position="132"/>
        <end position="145"/>
    </location>
</feature>
<dbReference type="SMART" id="SM00212">
    <property type="entry name" value="UBCc"/>
    <property type="match status" value="1"/>
</dbReference>
<feature type="region of interest" description="Disordered" evidence="6">
    <location>
        <begin position="85"/>
        <end position="148"/>
    </location>
</feature>
<keyword evidence="7" id="KW-0732">Signal</keyword>
<feature type="compositionally biased region" description="Low complexity" evidence="6">
    <location>
        <begin position="238"/>
        <end position="260"/>
    </location>
</feature>
<comment type="subcellular location">
    <subcellularLocation>
        <location evidence="1">Nucleus</location>
    </subcellularLocation>
</comment>
<feature type="region of interest" description="Disordered" evidence="6">
    <location>
        <begin position="232"/>
        <end position="273"/>
    </location>
</feature>
<evidence type="ECO:0000256" key="7">
    <source>
        <dbReference type="SAM" id="SignalP"/>
    </source>
</evidence>
<keyword evidence="10" id="KW-1185">Reference proteome</keyword>
<comment type="caution">
    <text evidence="9">The sequence shown here is derived from an EMBL/GenBank/DDBJ whole genome shotgun (WGS) entry which is preliminary data.</text>
</comment>
<accession>A0A8J1TT50</accession>
<sequence length="1486" mass="167150">MHKSKNIFILLTCLFIIFSAKVVRGDSATKSSAKGDEGSSNTTWIVTAVFGVLTIVALGSVCSKRNQQTPPPRVAKESVREARLARFQPSNTQQNNSEKKRDQNGSPETQIKKPKAKPQLNIEIRDPGKGQNKITGDSNDGTCSEKSVKFDIDTAEKTLKREPPKRAELNVRNSEKQSCGTSSHDYDSEYDEAILAAINDLNLDNEAVVTSIDSQTPGLGVDSGDGSQFVFPSIESQPTSTITEEVSVSTTKSTPSSLKSQVPKESPADEDAKVPPLPNLFINTLSHILDTQIKVQERDRNESRDRNVMFIKEANVAQNAKDVSKKSLIIFTRRMAREYVGKMRYCIQCYERMGCVQFGRTEIVADIKTSLTDAVAMTILSELNEDLQGSSEDDLWSDVGGKNNVDESGPLTELLLRVSGWSDDDVTIATDLLQHILKMATKDESKEKGILKLISVAAQHIKSTKRLDETMLYQRKFFQALENLASQATFIEILVKELKCEIEKSETALGIYFEENGIFGELLSLTTIPVGLQEIKRPDPITSAPFLELRGFPRASLDDMKFLENNIQGVFHRTQKIVFDMVKKMLKCDRTAVLSWLAAVVTSNELRASANPLIHEEITNTACSDGFMLNLCTVLLELCMPFCHDVTKLTKIDASYAGSTSCRLNYNLETCLASGQIVQEESDMKEKAECENVQDSFNFMTEIFHITQRALNVGTLSATNTFLHNNQSLARAFHAQWKGTPQEQELNNRIILWGMKWDCHLLDPEMLRKTSEFYLAQAQWLLLQLSNCEQKSTSTEDLRKQQANAFSHVPEYTVKDMARWFSFMANRGLRVHKGVLTGLQISPFIDCCVMLLERHDLMPGPVCATKIIETLYAFIQTGGSTNDMSRRGGWGSGLMSELGSMVHTCPTVRNSLGPALLHTFVSVDVVEGLDVDKEDFEKYRSRHEISKLIEHLWNRQDCRTSILALCGQPIFQKFLGAILDELLFMLHDGLGTLSSVRRLEQAKANESEWNKQTPQQQQDKEKFLKAEEARAAGAMNMANNLMAFLELLTKSEDVARCLTMLPLAQRAANAILGFVEKLCGPNSLDFKVKDMNKYKFTPRILLKQIVEIILMVTREESSRSEGFLVSMATDPDFNDAMFEKAVQVIGREGLTEEATLKEFQEVLQVVIKLKEEKQSESQAGHHIEATYNWEDEITKLEINEETYADAYTKSLENYTFDSADLQDCHSYTSNFGDKPVDPRAPKLKAFRKELKQLQDLPLNIHAAIFIRQDEDRIDMLRALVTGPSGTPYSGGCFCFDIYLPNNYPNIPPLVKFITTGNGTVRFNPNLYSDGKVCLSLLGTWHGGNASEKWNPQTSSIYQVLMSIQSLILISDPMYNEPGQEGLQGTTEGDMRSEAYNQNIRLYTIRHAMLGQLRHPTKGFESVIRRHFKVQRDLILKQCSDWLKRCDDSGIEKRMRRCIDELCTEIDNIEIEEEETCDDSEDGSLED</sequence>
<evidence type="ECO:0000313" key="10">
    <source>
        <dbReference type="Proteomes" id="UP000749559"/>
    </source>
</evidence>
<feature type="domain" description="UBC core" evidence="8">
    <location>
        <begin position="1244"/>
        <end position="1408"/>
    </location>
</feature>
<evidence type="ECO:0000259" key="8">
    <source>
        <dbReference type="PROSITE" id="PS50127"/>
    </source>
</evidence>
<dbReference type="CDD" id="cd23810">
    <property type="entry name" value="UBCc_BIRC6"/>
    <property type="match status" value="1"/>
</dbReference>
<dbReference type="Gene3D" id="3.10.110.10">
    <property type="entry name" value="Ubiquitin Conjugating Enzyme"/>
    <property type="match status" value="1"/>
</dbReference>
<dbReference type="Pfam" id="PF00179">
    <property type="entry name" value="UQ_con"/>
    <property type="match status" value="1"/>
</dbReference>
<dbReference type="InterPro" id="IPR000608">
    <property type="entry name" value="UBC"/>
</dbReference>
<reference evidence="9" key="1">
    <citation type="submission" date="2022-03" db="EMBL/GenBank/DDBJ databases">
        <authorList>
            <person name="Martin C."/>
        </authorList>
    </citation>
    <scope>NUCLEOTIDE SEQUENCE</scope>
</reference>
<dbReference type="GO" id="GO:0005737">
    <property type="term" value="C:cytoplasm"/>
    <property type="evidence" value="ECO:0007669"/>
    <property type="project" value="TreeGrafter"/>
</dbReference>
<dbReference type="SUPFAM" id="SSF54495">
    <property type="entry name" value="UBC-like"/>
    <property type="match status" value="1"/>
</dbReference>
<dbReference type="GO" id="GO:0000151">
    <property type="term" value="C:ubiquitin ligase complex"/>
    <property type="evidence" value="ECO:0007669"/>
    <property type="project" value="InterPro"/>
</dbReference>
<dbReference type="EMBL" id="CAIIXF020000007">
    <property type="protein sequence ID" value="CAH1790115.1"/>
    <property type="molecule type" value="Genomic_DNA"/>
</dbReference>
<dbReference type="InterPro" id="IPR045132">
    <property type="entry name" value="UBE4"/>
</dbReference>
<evidence type="ECO:0000256" key="2">
    <source>
        <dbReference type="ARBA" id="ARBA00004906"/>
    </source>
</evidence>
<protein>
    <recommendedName>
        <fullName evidence="8">UBC core domain-containing protein</fullName>
    </recommendedName>
</protein>
<dbReference type="UniPathway" id="UPA00143"/>
<evidence type="ECO:0000256" key="4">
    <source>
        <dbReference type="ARBA" id="ARBA00022786"/>
    </source>
</evidence>
<dbReference type="PANTHER" id="PTHR13931:SF2">
    <property type="entry name" value="UBIQUITIN CONJUGATION FACTOR E4 B"/>
    <property type="match status" value="1"/>
</dbReference>
<evidence type="ECO:0000313" key="9">
    <source>
        <dbReference type="EMBL" id="CAH1790115.1"/>
    </source>
</evidence>
<dbReference type="PANTHER" id="PTHR13931">
    <property type="entry name" value="UBIQUITINATION FACTOR E4"/>
    <property type="match status" value="1"/>
</dbReference>
<dbReference type="InterPro" id="IPR019474">
    <property type="entry name" value="Ub_conjug_fac_E4_core"/>
</dbReference>
<dbReference type="Pfam" id="PF10408">
    <property type="entry name" value="Ufd2P_core"/>
    <property type="match status" value="1"/>
</dbReference>
<dbReference type="PROSITE" id="PS50127">
    <property type="entry name" value="UBC_2"/>
    <property type="match status" value="1"/>
</dbReference>
<proteinExistence type="predicted"/>